<sequence length="139" mass="15277">MRNALKFCTTFIAIASLSGCVTYVDGVKQTSGKKVAVSGERTLTGRTWLIKPDCTLSRIPNVRVTQPPKHGHVEIVQEELYPSYDSGDFKKCNTVKVMGIRGYYTSNTNYIGPDSYTARTSYGDGTDIEDAVISINVVK</sequence>
<gene>
    <name evidence="1" type="ORF">CPY51_08095</name>
</gene>
<evidence type="ECO:0000313" key="1">
    <source>
        <dbReference type="EMBL" id="PZM15005.1"/>
    </source>
</evidence>
<keyword evidence="2" id="KW-1185">Reference proteome</keyword>
<dbReference type="EMBL" id="PCDP01000028">
    <property type="protein sequence ID" value="PZM15005.1"/>
    <property type="molecule type" value="Genomic_DNA"/>
</dbReference>
<dbReference type="AlphaFoldDB" id="A0A2W4CXR0"/>
<proteinExistence type="predicted"/>
<evidence type="ECO:0008006" key="3">
    <source>
        <dbReference type="Google" id="ProtNLM"/>
    </source>
</evidence>
<organism evidence="1 2">
    <name type="scientific">Rhizobium tubonense</name>
    <dbReference type="NCBI Taxonomy" id="484088"/>
    <lineage>
        <taxon>Bacteria</taxon>
        <taxon>Pseudomonadati</taxon>
        <taxon>Pseudomonadota</taxon>
        <taxon>Alphaproteobacteria</taxon>
        <taxon>Hyphomicrobiales</taxon>
        <taxon>Rhizobiaceae</taxon>
        <taxon>Rhizobium/Agrobacterium group</taxon>
        <taxon>Rhizobium</taxon>
    </lineage>
</organism>
<accession>A0A2W4CXR0</accession>
<comment type="caution">
    <text evidence="1">The sequence shown here is derived from an EMBL/GenBank/DDBJ whole genome shotgun (WGS) entry which is preliminary data.</text>
</comment>
<name>A0A2W4CXR0_9HYPH</name>
<evidence type="ECO:0000313" key="2">
    <source>
        <dbReference type="Proteomes" id="UP000248925"/>
    </source>
</evidence>
<dbReference type="PROSITE" id="PS51257">
    <property type="entry name" value="PROKAR_LIPOPROTEIN"/>
    <property type="match status" value="1"/>
</dbReference>
<dbReference type="OrthoDB" id="7866147at2"/>
<protein>
    <recommendedName>
        <fullName evidence="3">Lipoprotein</fullName>
    </recommendedName>
</protein>
<reference evidence="1 2" key="1">
    <citation type="journal article" date="2018" name="Sci. Rep.">
        <title>Rhizobium tumorigenes sp. nov., a novel plant tumorigenic bacterium isolated from cane gall tumors on thornless blackberry.</title>
        <authorList>
            <person name="Kuzmanovi N."/>
            <person name="Smalla K."/>
            <person name="Gronow S."/>
            <person name="PuBawska J."/>
        </authorList>
    </citation>
    <scope>NUCLEOTIDE SEQUENCE [LARGE SCALE GENOMIC DNA]</scope>
    <source>
        <strain evidence="1 2">CCBAU 85046</strain>
    </source>
</reference>
<dbReference type="RefSeq" id="WP_111159770.1">
    <property type="nucleotide sequence ID" value="NZ_PCDP01000028.1"/>
</dbReference>
<dbReference type="Proteomes" id="UP000248925">
    <property type="component" value="Unassembled WGS sequence"/>
</dbReference>